<sequence length="263" mass="30332">MKSITYLQHSLHGGKVSRWPLQAMPLNIHIADYRWYRSKGMEEAYKYKQMVKNALDAWTSATGGVVSFNVVQTLYDSNINLEWKRVDRKSLGMCHFNYDKRGNYYSAEVQIGLSDGIIHHKYMDEAEVYHTIVHEIGHSLGLGHSPNKGDIMYVPHQYGITNITKHDAMTLLWLYRFDIGLTEPEILAKYSSYNATDIDMLVSKLMAEKSGFQKELENTQPANNKDLIKENENIGELKKYLLELNNIKINYKSPDIKNKPPIN</sequence>
<dbReference type="GO" id="GO:0006508">
    <property type="term" value="P:proteolysis"/>
    <property type="evidence" value="ECO:0007669"/>
    <property type="project" value="UniProtKB-KW"/>
</dbReference>
<dbReference type="SUPFAM" id="SSF55486">
    <property type="entry name" value="Metalloproteases ('zincins'), catalytic domain"/>
    <property type="match status" value="1"/>
</dbReference>
<protein>
    <submittedName>
        <fullName evidence="6">Matrixin family metalloprotease</fullName>
    </submittedName>
</protein>
<evidence type="ECO:0000256" key="4">
    <source>
        <dbReference type="ARBA" id="ARBA00022833"/>
    </source>
</evidence>
<name>A0A9D1JXI0_9BACT</name>
<evidence type="ECO:0000256" key="3">
    <source>
        <dbReference type="ARBA" id="ARBA00022801"/>
    </source>
</evidence>
<gene>
    <name evidence="6" type="ORF">IAA86_03460</name>
</gene>
<dbReference type="GO" id="GO:0004222">
    <property type="term" value="F:metalloendopeptidase activity"/>
    <property type="evidence" value="ECO:0007669"/>
    <property type="project" value="InterPro"/>
</dbReference>
<feature type="domain" description="Peptidase metallopeptidase" evidence="5">
    <location>
        <begin position="15"/>
        <end position="177"/>
    </location>
</feature>
<dbReference type="Pfam" id="PF00413">
    <property type="entry name" value="Peptidase_M10"/>
    <property type="match status" value="1"/>
</dbReference>
<evidence type="ECO:0000313" key="7">
    <source>
        <dbReference type="Proteomes" id="UP000886865"/>
    </source>
</evidence>
<reference evidence="6" key="2">
    <citation type="journal article" date="2021" name="PeerJ">
        <title>Extensive microbial diversity within the chicken gut microbiome revealed by metagenomics and culture.</title>
        <authorList>
            <person name="Gilroy R."/>
            <person name="Ravi A."/>
            <person name="Getino M."/>
            <person name="Pursley I."/>
            <person name="Horton D.L."/>
            <person name="Alikhan N.F."/>
            <person name="Baker D."/>
            <person name="Gharbi K."/>
            <person name="Hall N."/>
            <person name="Watson M."/>
            <person name="Adriaenssens E.M."/>
            <person name="Foster-Nyarko E."/>
            <person name="Jarju S."/>
            <person name="Secka A."/>
            <person name="Antonio M."/>
            <person name="Oren A."/>
            <person name="Chaudhuri R.R."/>
            <person name="La Ragione R."/>
            <person name="Hildebrand F."/>
            <person name="Pallen M.J."/>
        </authorList>
    </citation>
    <scope>NUCLEOTIDE SEQUENCE</scope>
    <source>
        <strain evidence="6">CHK152-2871</strain>
    </source>
</reference>
<dbReference type="SMART" id="SM00235">
    <property type="entry name" value="ZnMc"/>
    <property type="match status" value="1"/>
</dbReference>
<comment type="caution">
    <text evidence="6">The sequence shown here is derived from an EMBL/GenBank/DDBJ whole genome shotgun (WGS) entry which is preliminary data.</text>
</comment>
<dbReference type="InterPro" id="IPR006026">
    <property type="entry name" value="Peptidase_Metallo"/>
</dbReference>
<evidence type="ECO:0000256" key="1">
    <source>
        <dbReference type="ARBA" id="ARBA00022670"/>
    </source>
</evidence>
<keyword evidence="1" id="KW-0645">Protease</keyword>
<dbReference type="InterPro" id="IPR024079">
    <property type="entry name" value="MetalloPept_cat_dom_sf"/>
</dbReference>
<reference evidence="6" key="1">
    <citation type="submission" date="2020-10" db="EMBL/GenBank/DDBJ databases">
        <authorList>
            <person name="Gilroy R."/>
        </authorList>
    </citation>
    <scope>NUCLEOTIDE SEQUENCE</scope>
    <source>
        <strain evidence="6">CHK152-2871</strain>
    </source>
</reference>
<keyword evidence="2" id="KW-0479">Metal-binding</keyword>
<evidence type="ECO:0000313" key="6">
    <source>
        <dbReference type="EMBL" id="HIS74061.1"/>
    </source>
</evidence>
<evidence type="ECO:0000259" key="5">
    <source>
        <dbReference type="SMART" id="SM00235"/>
    </source>
</evidence>
<accession>A0A9D1JXI0</accession>
<dbReference type="EMBL" id="DVJQ01000029">
    <property type="protein sequence ID" value="HIS74061.1"/>
    <property type="molecule type" value="Genomic_DNA"/>
</dbReference>
<keyword evidence="3" id="KW-0378">Hydrolase</keyword>
<dbReference type="GO" id="GO:0008270">
    <property type="term" value="F:zinc ion binding"/>
    <property type="evidence" value="ECO:0007669"/>
    <property type="project" value="InterPro"/>
</dbReference>
<keyword evidence="4" id="KW-0862">Zinc</keyword>
<evidence type="ECO:0000256" key="2">
    <source>
        <dbReference type="ARBA" id="ARBA00022723"/>
    </source>
</evidence>
<dbReference type="Gene3D" id="3.40.390.10">
    <property type="entry name" value="Collagenase (Catalytic Domain)"/>
    <property type="match status" value="1"/>
</dbReference>
<dbReference type="InterPro" id="IPR001818">
    <property type="entry name" value="Pept_M10_metallopeptidase"/>
</dbReference>
<organism evidence="6 7">
    <name type="scientific">Candidatus Galligastranaerophilus intestinavium</name>
    <dbReference type="NCBI Taxonomy" id="2840836"/>
    <lineage>
        <taxon>Bacteria</taxon>
        <taxon>Candidatus Galligastranaerophilus</taxon>
    </lineage>
</organism>
<dbReference type="AlphaFoldDB" id="A0A9D1JXI0"/>
<dbReference type="Proteomes" id="UP000886865">
    <property type="component" value="Unassembled WGS sequence"/>
</dbReference>
<proteinExistence type="predicted"/>
<dbReference type="GO" id="GO:0031012">
    <property type="term" value="C:extracellular matrix"/>
    <property type="evidence" value="ECO:0007669"/>
    <property type="project" value="InterPro"/>
</dbReference>
<keyword evidence="6" id="KW-0482">Metalloprotease</keyword>